<feature type="coiled-coil region" evidence="1">
    <location>
        <begin position="1510"/>
        <end position="1537"/>
    </location>
</feature>
<name>A0A024VH46_PLAFA</name>
<dbReference type="InterPro" id="IPR054595">
    <property type="entry name" value="DBL_C"/>
</dbReference>
<feature type="compositionally biased region" description="Basic and acidic residues" evidence="2">
    <location>
        <begin position="769"/>
        <end position="780"/>
    </location>
</feature>
<feature type="compositionally biased region" description="Acidic residues" evidence="2">
    <location>
        <begin position="713"/>
        <end position="722"/>
    </location>
</feature>
<feature type="domain" description="Duffy-binding-like" evidence="8">
    <location>
        <begin position="298"/>
        <end position="454"/>
    </location>
</feature>
<dbReference type="InterPro" id="IPR041480">
    <property type="entry name" value="CIDR1_gamma"/>
</dbReference>
<keyword evidence="1" id="KW-0175">Coiled coil</keyword>
<feature type="domain" description="Duffy-antigen binding" evidence="4">
    <location>
        <begin position="2372"/>
        <end position="2550"/>
    </location>
</feature>
<dbReference type="EMBL" id="KI928097">
    <property type="protein sequence ID" value="ETW27241.1"/>
    <property type="molecule type" value="Genomic_DNA"/>
</dbReference>
<evidence type="ECO:0000259" key="5">
    <source>
        <dbReference type="Pfam" id="PF15445"/>
    </source>
</evidence>
<feature type="domain" description="Duffy-binding-like" evidence="8">
    <location>
        <begin position="1447"/>
        <end position="1591"/>
    </location>
</feature>
<dbReference type="Pfam" id="PF03011">
    <property type="entry name" value="PFEMP"/>
    <property type="match status" value="2"/>
</dbReference>
<evidence type="ECO:0000313" key="9">
    <source>
        <dbReference type="EMBL" id="ETW27241.1"/>
    </source>
</evidence>
<feature type="domain" description="Duffy-antigen binding" evidence="4">
    <location>
        <begin position="837"/>
        <end position="1002"/>
    </location>
</feature>
<dbReference type="InterPro" id="IPR044932">
    <property type="entry name" value="PfEMP1_ATS_sf"/>
</dbReference>
<feature type="region of interest" description="Disordered" evidence="2">
    <location>
        <begin position="1177"/>
        <end position="1197"/>
    </location>
</feature>
<evidence type="ECO:0000259" key="4">
    <source>
        <dbReference type="Pfam" id="PF05424"/>
    </source>
</evidence>
<dbReference type="FunFam" id="1.10.1900.40:FF:000005">
    <property type="entry name" value="Erythrocyte membrane protein 1, PfEMP1"/>
    <property type="match status" value="1"/>
</dbReference>
<dbReference type="Gene3D" id="1.20.58.830">
    <property type="match status" value="5"/>
</dbReference>
<reference evidence="9 10" key="2">
    <citation type="submission" date="2013-02" db="EMBL/GenBank/DDBJ databases">
        <title>The Genome Sequence of Plasmodium falciparum FCH/4.</title>
        <authorList>
            <consortium name="The Broad Institute Genome Sequencing Platform"/>
            <consortium name="The Broad Institute Genome Sequencing Center for Infectious Disease"/>
            <person name="Neafsey D."/>
            <person name="Cheeseman I."/>
            <person name="Volkman S."/>
            <person name="Adams J."/>
            <person name="Walker B."/>
            <person name="Young S.K."/>
            <person name="Zeng Q."/>
            <person name="Gargeya S."/>
            <person name="Fitzgerald M."/>
            <person name="Haas B."/>
            <person name="Abouelleil A."/>
            <person name="Alvarado L."/>
            <person name="Arachchi H.M."/>
            <person name="Berlin A.M."/>
            <person name="Chapman S.B."/>
            <person name="Dewar J."/>
            <person name="Goldberg J."/>
            <person name="Griggs A."/>
            <person name="Gujja S."/>
            <person name="Hansen M."/>
            <person name="Howarth C."/>
            <person name="Imamovic A."/>
            <person name="Larimer J."/>
            <person name="McCowan C."/>
            <person name="Murphy C."/>
            <person name="Neiman D."/>
            <person name="Pearson M."/>
            <person name="Priest M."/>
            <person name="Roberts A."/>
            <person name="Saif S."/>
            <person name="Shea T."/>
            <person name="Sisk P."/>
            <person name="Sykes S."/>
            <person name="Wortman J."/>
            <person name="Nusbaum C."/>
            <person name="Birren B."/>
        </authorList>
    </citation>
    <scope>NUCLEOTIDE SEQUENCE [LARGE SCALE GENOMIC DNA]</scope>
    <source>
        <strain evidence="9 10">FCH/4</strain>
    </source>
</reference>
<feature type="compositionally biased region" description="Acidic residues" evidence="2">
    <location>
        <begin position="1860"/>
        <end position="1871"/>
    </location>
</feature>
<gene>
    <name evidence="9" type="ORF">PFFCH_05346</name>
</gene>
<dbReference type="Pfam" id="PF15447">
    <property type="entry name" value="NTS"/>
    <property type="match status" value="1"/>
</dbReference>
<dbReference type="Pfam" id="PF18562">
    <property type="entry name" value="CIDR1_gamma"/>
    <property type="match status" value="1"/>
</dbReference>
<evidence type="ECO:0000259" key="3">
    <source>
        <dbReference type="Pfam" id="PF03011"/>
    </source>
</evidence>
<feature type="domain" description="Duffy-binding-like" evidence="3">
    <location>
        <begin position="564"/>
        <end position="707"/>
    </location>
</feature>
<evidence type="ECO:0008006" key="11">
    <source>
        <dbReference type="Google" id="ProtNLM"/>
    </source>
</evidence>
<dbReference type="GO" id="GO:0046789">
    <property type="term" value="F:host cell surface receptor binding"/>
    <property type="evidence" value="ECO:0007669"/>
    <property type="project" value="InterPro"/>
</dbReference>
<accession>A0A024VH46</accession>
<dbReference type="InterPro" id="IPR029210">
    <property type="entry name" value="PfEMP1_NTS"/>
</dbReference>
<dbReference type="InterPro" id="IPR004258">
    <property type="entry name" value="DBL"/>
</dbReference>
<evidence type="ECO:0000259" key="6">
    <source>
        <dbReference type="Pfam" id="PF15447"/>
    </source>
</evidence>
<dbReference type="Pfam" id="PF05424">
    <property type="entry name" value="Duffy_binding"/>
    <property type="match status" value="5"/>
</dbReference>
<dbReference type="OrthoDB" id="379146at2759"/>
<dbReference type="Gene3D" id="1.10.1900.40">
    <property type="entry name" value="Acidic terminal segments, variant surface antigen of PfEMP1"/>
    <property type="match status" value="2"/>
</dbReference>
<feature type="domain" description="Duffy-antigen binding" evidence="4">
    <location>
        <begin position="1939"/>
        <end position="2126"/>
    </location>
</feature>
<organism evidence="9 10">
    <name type="scientific">Plasmodium falciparum FCH/4</name>
    <dbReference type="NCBI Taxonomy" id="1036724"/>
    <lineage>
        <taxon>Eukaryota</taxon>
        <taxon>Sar</taxon>
        <taxon>Alveolata</taxon>
        <taxon>Apicomplexa</taxon>
        <taxon>Aconoidasida</taxon>
        <taxon>Haemosporida</taxon>
        <taxon>Plasmodiidae</taxon>
        <taxon>Plasmodium</taxon>
        <taxon>Plasmodium (Laverania)</taxon>
    </lineage>
</organism>
<feature type="region of interest" description="Disordered" evidence="2">
    <location>
        <begin position="756"/>
        <end position="782"/>
    </location>
</feature>
<evidence type="ECO:0000259" key="7">
    <source>
        <dbReference type="Pfam" id="PF18562"/>
    </source>
</evidence>
<dbReference type="Pfam" id="PF15445">
    <property type="entry name" value="ATS"/>
    <property type="match status" value="1"/>
</dbReference>
<feature type="region of interest" description="Disordered" evidence="2">
    <location>
        <begin position="1848"/>
        <end position="1875"/>
    </location>
</feature>
<dbReference type="Pfam" id="PF22672">
    <property type="entry name" value="DBL_C"/>
    <property type="match status" value="2"/>
</dbReference>
<proteinExistence type="predicted"/>
<feature type="domain" description="Duffy-antigen binding" evidence="4">
    <location>
        <begin position="109"/>
        <end position="294"/>
    </location>
</feature>
<protein>
    <recommendedName>
        <fullName evidence="11">Erythrocyte membrane protein 1</fullName>
    </recommendedName>
</protein>
<feature type="domain" description="Plasmodium falciparum erythrocyte membrane protein 1 acidic terminal segment" evidence="5">
    <location>
        <begin position="2785"/>
        <end position="3221"/>
    </location>
</feature>
<dbReference type="FunFam" id="1.10.1900.40:FF:000001">
    <property type="entry name" value="Erythrocyte membrane protein 1"/>
    <property type="match status" value="1"/>
</dbReference>
<dbReference type="FunFam" id="1.20.58.830:FF:000021">
    <property type="entry name" value="Erythrocyte membrane protein 1, PfEMP1"/>
    <property type="match status" value="1"/>
</dbReference>
<evidence type="ECO:0000259" key="8">
    <source>
        <dbReference type="Pfam" id="PF22672"/>
    </source>
</evidence>
<dbReference type="Gene3D" id="1.20.58.1930">
    <property type="match status" value="2"/>
</dbReference>
<dbReference type="Gene3D" id="1.20.1310.20">
    <property type="entry name" value="Duffy-antigen binding domain"/>
    <property type="match status" value="5"/>
</dbReference>
<dbReference type="Proteomes" id="UP000030656">
    <property type="component" value="Unassembled WGS sequence"/>
</dbReference>
<evidence type="ECO:0000256" key="2">
    <source>
        <dbReference type="SAM" id="MobiDB-lite"/>
    </source>
</evidence>
<dbReference type="InterPro" id="IPR008602">
    <property type="entry name" value="Duffy-antigen-binding"/>
</dbReference>
<sequence length="3221" mass="374503">MAAAGAGSNESAKYALDTIGGIVQKKAKNEANESREKLKGNLWYVEFFNGPEIQSAVSNVCELDHTKDTNVGSGHSDPCEDRLDVRFSDIFEGQCTDSKIRDNDKKTGGACAPFRRLHMCDRNLEEIEPEKIISTDNLLVDVLLAAKYEGESIMRNYPKEKHHNKQGICTALARSFADIGDIIRGKDLYRGNSKEKDYLQDKLKKYFQKIYDNLKDSTLQDKYKDGKDPYFYQLREDWWNANRYDVWKAITCNAKDAQYFRNACSNGTTVTDARCQCIDQTVPTNFDYVPQYLRWFEEWSEEFCRIKQLKLEKLEQDCRGENEYGKKRYCSRNGCDCEETINRISHLRYGNRCIKCLFGCNDYIKWINKKKDEFDKQKKKCENEIYNKQNEGISSNVNDIYFDNFYIELKKKYSSIEHFLNSLNAETKCKNLEEDDSESKIDFNTTEKTFSRSKYCESCPQCGVDCNNETCKHRDINDPKCEKANKYTHASKAEVTEINILSSAEEREDIIQKLKEFCDASDMSKLTEQWKCYYENDRNEACILKKENKSKDKPEEIQKSFYDFFTYWVAHLLKDTEVWRSKIKKCLKNKKQICINKCNSDCKCFEKWVEKKKIEWGKIKDHYEKQKGLLENLHFNILETVLEVEFLKDINNAYDDPKEIERIRKFLEEESTHKDSELEGTKKDVIDFFLEHELDEADLCLDNHPEDKTCIDDDEEDDDDHEELPIMRSNPCGVKSGRSRHPVLATKAAHLIHEQAKKQLSSRGGRRTLKADATRGHYDRGGTGNDFKNNLCGITQKHSNAINNSNDPCNGKGNKKVRFQEGIDWQSGSSVSTSTDVYLPPRRQHMCTSNLENLDDNHVINNPNGGSPGDSLLGDVMLAANKQAERIKNDFSDKKYDNAAACRALRYSFADLGDIIRGRDLWDRNNDATGLQSRLENIFKNINEKLPVIQGKYDGDDAKHTKLRSDWWTANRRQVWRAMQCIYSGGKCSGIPIEDYIPQRLRWMTEWAEWFCKMQSQEYDKLMTQCGMCTGNAKGQCTRGTEGCKTCEKACEEYKKKIKKWAEQWNKMQIQYTPLYLQAQTTARNAYPDADYQLMVDFFKELQKANVITPSASKSRDKRSIDARGITIDPTTPYFTAEGYIHQEARVGECEEQKHFCTSGDKENKDYVFREKPKDHDEACSCNTRDKKSEPPPKKEEPACKIVDDLFSNNTALKEACALKYGKKSYFGWNCNSDTPSKSSDKDNGSVCIPPRRQQMYTQPLQNVTSPLDLRNTFIEMAAIETFFQWHKFKKEKEKEIKEKKEQENGGLYKLVVKEHILSDKDHPQKKLKKGDIPDEFKRQMFYTFGDYRDICLGKDIGNDVDEIEKKIKDVFTNGDAKDDQKRKNFWDKYGKDIWDGMLCALSYDTDKQNMVQEVRQKLTNYNQYSTISTTLEDFVTVPQFLRWFTEWGEEFCRKQKDMLKRIKDDCRGKNNNKHCSGEGYDCELTNLTNYNIFNYLLCPSCEKECTNYKKWIENKKKEFNEQNQKYEKEYKDNERRTGSENNIKTLYYKLKRAHKGDNSFFELFNNGPICKNIDKYIKKDYNDPEKIFSRPEYCKTCPIFDLKWIDNKHNSFDDSSCRKIKLIPNIITDNNSDTFRIDILVDDDKIKYISGDTQNHYKNCQVLKNIRTQEWECKYKCNFDVCETKNFKNDIDDETHVSIEVFIKRWLVYFLTDYSKLKKKLNQCMNDENNKLCIKDCKNFFECVEKWIRQKKNEWEQIKDRYLKQYKNVDDVSYHLIKFLQQGMFTNYVKNVLDKDEDLETLEKSDICYNSLGSHKTSCERKDVIQILLNKLQDKITSCQNKHNPNGKTACDETLPHSDEEENLLDDPDAPEDKQSPEFCMAIPKRVLPETKDACDIVHEILNGNNGTTKVGECNPKTEGTYPRWKCGEENFKAGEHGACMPPRRQKLCIHNLEHLSETSKNELRKAFIECAAIETFWLWHKYKDDKKDEKKTDSGGGEESPDVAAQNQLESGTIPEEFKRQMYYTFGDYRDLCLDKDIGNDSGKDISATVTRILSVRNDDKQITAEDWWETNGPDIWKGMVCGLSHHIKNGNKEHLRIKLTDNNKYSKVSSTLEDFAKTPQFLRWFTEWADQFCRERVVKIEELKNGCNDYKCENTDEDKKQACKKACEDYKKWLTDWKDQYEQQTAKFDKDKEAGKYEDTSAEVDVHGVSSVHEYLQEQLQKLCKNNDCACMKKTSTKDEETELLGENYFPEAMDYPPKEIGKRCKCAIPSEPMSCVEQIAKHLRKKAEKNVKIYESSLKGTGNKFNGTCNLIEKQNSTNGEYSCEFEKLYPNAIQSLNVSCDNNGKERFKIEEEWKCEADTTDGKNKLCVPPRRKSMCLKKLQDMSVKEIRDSKTLLEKIQEVAKNEGDDIIKNLLPKYPCNESVICDAMKYSFADIGDIIRGRSKIKPNNGDNIEGELHKIFTKIQNDKSLNKMELTQFREKWWDANRKHIWNAMTCNAPKDAKLNKRSEEPEGTSTNGSFVSTLDNCGYNKEPPDYDYIPERYRFLQEWSEYYCKALKEKNNEMEKECPKCLKTGKCENENNKENCKECIRKCKDYSKFVDKWKAQFDQQNEIYKTLYIQDRTHRPSTARRNPSIKFTQKLDKICENPDSAEKYLDISTHCTDYKFSETNSNESSYAFSEYPMGYKAKCNCNKDSFKAKFGNTFPFIRPPVNIPNIPGLNTIKKAVAQIPKRIKNISPDAHTIHAIVARSFDYFVPLFQEDDKTPPTNNILNDVLPSAIPVGIALALTSIAFLYLKKKTKASVGNLFQILQIPKSDYDIPTKLSPNRYIPYTSGKYRGKRYIYLEGDSGTDSGYTDHYSDITSSSESEYEELDINDIYVPGSPKYKTLIEVVLEPSGNNTTASGKNTTASGKNTPSDTQNDIQNDGIPSSKITDNEWNTLKDDFISQYLQSEQPNDIPNDYKSGDIPFNTQPNTLYFDNNQEKPFIMFIQDRNLYSGEENNYNVNMVNSMDDIPINRDNNVYSGIDLINDTLSGNEHIDIYDEVLKRKENELFGTENTKRTSTQIVTKSSNSDPIINQLNLFHTWLDRHRDMCEKWNNKEDILNKLNEEWNKDNDRANVPNDNKTLNTDVSIQIDMDHGKPKKEFTNMDTILEDLDKYNEPYYDVQDDIYYDVNDHDTSTVDSNAVNVPSKVQIEMDINTKLVKEKYPISDVWDI</sequence>
<reference evidence="9 10" key="1">
    <citation type="submission" date="2013-02" db="EMBL/GenBank/DDBJ databases">
        <title>The Genome Annotation of Plasmodium falciparum FCH/4.</title>
        <authorList>
            <consortium name="The Broad Institute Genome Sequencing Platform"/>
            <consortium name="The Broad Institute Genome Sequencing Center for Infectious Disease"/>
            <person name="Neafsey D."/>
            <person name="Hoffman S."/>
            <person name="Volkman S."/>
            <person name="Rosenthal P."/>
            <person name="Walker B."/>
            <person name="Young S.K."/>
            <person name="Zeng Q."/>
            <person name="Gargeya S."/>
            <person name="Fitzgerald M."/>
            <person name="Haas B."/>
            <person name="Abouelleil A."/>
            <person name="Allen A.W."/>
            <person name="Alvarado L."/>
            <person name="Arachchi H.M."/>
            <person name="Berlin A.M."/>
            <person name="Chapman S.B."/>
            <person name="Gainer-Dewar J."/>
            <person name="Goldberg J."/>
            <person name="Griggs A."/>
            <person name="Gujja S."/>
            <person name="Hansen M."/>
            <person name="Howarth C."/>
            <person name="Imamovic A."/>
            <person name="Ireland A."/>
            <person name="Larimer J."/>
            <person name="McCowan C."/>
            <person name="Murphy C."/>
            <person name="Pearson M."/>
            <person name="Poon T.W."/>
            <person name="Priest M."/>
            <person name="Roberts A."/>
            <person name="Saif S."/>
            <person name="Shea T."/>
            <person name="Sisk P."/>
            <person name="Sykes S."/>
            <person name="Wortman J."/>
            <person name="Nusbaum C."/>
            <person name="Birren B."/>
        </authorList>
    </citation>
    <scope>NUCLEOTIDE SEQUENCE [LARGE SCALE GENOMIC DNA]</scope>
    <source>
        <strain evidence="9 10">FCH/4</strain>
    </source>
</reference>
<feature type="region of interest" description="Disordered" evidence="2">
    <location>
        <begin position="2902"/>
        <end position="2939"/>
    </location>
</feature>
<feature type="domain" description="Duffy-antigen binding" evidence="4">
    <location>
        <begin position="1247"/>
        <end position="1443"/>
    </location>
</feature>
<feature type="domain" description="Duffy-binding-like" evidence="3">
    <location>
        <begin position="1703"/>
        <end position="1846"/>
    </location>
</feature>
<dbReference type="InterPro" id="IPR029211">
    <property type="entry name" value="PfEMP1_ATS"/>
</dbReference>
<feature type="domain" description="Cysteine-rich interdomain region 1 gamma" evidence="7">
    <location>
        <begin position="1636"/>
        <end position="1687"/>
    </location>
</feature>
<dbReference type="GO" id="GO:0016020">
    <property type="term" value="C:membrane"/>
    <property type="evidence" value="ECO:0007669"/>
    <property type="project" value="InterPro"/>
</dbReference>
<dbReference type="InterPro" id="IPR042202">
    <property type="entry name" value="Duffy-ag-bd_sf"/>
</dbReference>
<feature type="region of interest" description="Disordered" evidence="2">
    <location>
        <begin position="713"/>
        <end position="739"/>
    </location>
</feature>
<feature type="region of interest" description="Disordered" evidence="2">
    <location>
        <begin position="1990"/>
        <end position="2011"/>
    </location>
</feature>
<evidence type="ECO:0000256" key="1">
    <source>
        <dbReference type="SAM" id="Coils"/>
    </source>
</evidence>
<evidence type="ECO:0000313" key="10">
    <source>
        <dbReference type="Proteomes" id="UP000030656"/>
    </source>
</evidence>
<feature type="domain" description="Plasmodium falciparum erythrocyte membrane protein-1 N-terminal segment" evidence="6">
    <location>
        <begin position="11"/>
        <end position="43"/>
    </location>
</feature>
<dbReference type="SUPFAM" id="SSF140924">
    <property type="entry name" value="Duffy binding domain-like"/>
    <property type="match status" value="7"/>
</dbReference>